<reference evidence="3" key="1">
    <citation type="journal article" date="2020" name="mSystems">
        <title>Genome- and Community-Level Interaction Insights into Carbon Utilization and Element Cycling Functions of Hydrothermarchaeota in Hydrothermal Sediment.</title>
        <authorList>
            <person name="Zhou Z."/>
            <person name="Liu Y."/>
            <person name="Xu W."/>
            <person name="Pan J."/>
            <person name="Luo Z.H."/>
            <person name="Li M."/>
        </authorList>
    </citation>
    <scope>NUCLEOTIDE SEQUENCE [LARGE SCALE GENOMIC DNA]</scope>
    <source>
        <strain evidence="3">HyVt-505</strain>
    </source>
</reference>
<accession>A0A832J7N2</accession>
<dbReference type="Proteomes" id="UP000885832">
    <property type="component" value="Unassembled WGS sequence"/>
</dbReference>
<dbReference type="AlphaFoldDB" id="A0A832J7N2"/>
<name>A0A832J7N2_9GAMM</name>
<evidence type="ECO:0000256" key="1">
    <source>
        <dbReference type="ARBA" id="ARBA00023002"/>
    </source>
</evidence>
<dbReference type="InterPro" id="IPR007173">
    <property type="entry name" value="ALO_C"/>
</dbReference>
<feature type="domain" description="D-arabinono-1,4-lactone oxidase C-terminal" evidence="2">
    <location>
        <begin position="142"/>
        <end position="205"/>
    </location>
</feature>
<evidence type="ECO:0000313" key="3">
    <source>
        <dbReference type="EMBL" id="HHJ81199.1"/>
    </source>
</evidence>
<proteinExistence type="predicted"/>
<gene>
    <name evidence="3" type="ORF">ENJ65_06155</name>
</gene>
<sequence length="210" mass="24017">METAELATTAIPEQPARHLRVPLDLPGFTLNALSVRAFNHCYYHRISTQGRERMLSLARFLYPLDAILDWNRIYGRRGFYQFQCVLDDAASPVGIRRLLETISQSRAASFLAVLKTLGGEGQGYLSFPTRGYTLALDFPRRPDTKTLLAQLESITLDHGGRIYLAKDACLSPLAFERMYPKLDKMREVLDEIDPEQRMMSDLARRLHIRN</sequence>
<dbReference type="GO" id="GO:0016020">
    <property type="term" value="C:membrane"/>
    <property type="evidence" value="ECO:0007669"/>
    <property type="project" value="InterPro"/>
</dbReference>
<dbReference type="GO" id="GO:0003885">
    <property type="term" value="F:D-arabinono-1,4-lactone oxidase activity"/>
    <property type="evidence" value="ECO:0007669"/>
    <property type="project" value="InterPro"/>
</dbReference>
<evidence type="ECO:0000259" key="2">
    <source>
        <dbReference type="Pfam" id="PF04030"/>
    </source>
</evidence>
<organism evidence="3">
    <name type="scientific">Candidatus Tenderia electrophaga</name>
    <dbReference type="NCBI Taxonomy" id="1748243"/>
    <lineage>
        <taxon>Bacteria</taxon>
        <taxon>Pseudomonadati</taxon>
        <taxon>Pseudomonadota</taxon>
        <taxon>Gammaproteobacteria</taxon>
        <taxon>Candidatus Tenderiales</taxon>
        <taxon>Candidatus Tenderiaceae</taxon>
        <taxon>Candidatus Tenderia</taxon>
    </lineage>
</organism>
<dbReference type="EMBL" id="DRNF01000387">
    <property type="protein sequence ID" value="HHJ81199.1"/>
    <property type="molecule type" value="Genomic_DNA"/>
</dbReference>
<keyword evidence="1" id="KW-0560">Oxidoreductase</keyword>
<protein>
    <recommendedName>
        <fullName evidence="2">D-arabinono-1,4-lactone oxidase C-terminal domain-containing protein</fullName>
    </recommendedName>
</protein>
<comment type="caution">
    <text evidence="3">The sequence shown here is derived from an EMBL/GenBank/DDBJ whole genome shotgun (WGS) entry which is preliminary data.</text>
</comment>
<dbReference type="Pfam" id="PF04030">
    <property type="entry name" value="ALO"/>
    <property type="match status" value="1"/>
</dbReference>